<evidence type="ECO:0000256" key="1">
    <source>
        <dbReference type="ARBA" id="ARBA00001947"/>
    </source>
</evidence>
<comment type="similarity">
    <text evidence="2 7">Belongs to the zinc-containing alcohol dehydrogenase family.</text>
</comment>
<dbReference type="GO" id="GO:0008270">
    <property type="term" value="F:zinc ion binding"/>
    <property type="evidence" value="ECO:0007669"/>
    <property type="project" value="InterPro"/>
</dbReference>
<comment type="caution">
    <text evidence="9">The sequence shown here is derived from an EMBL/GenBank/DDBJ whole genome shotgun (WGS) entry which is preliminary data.</text>
</comment>
<keyword evidence="6" id="KW-0520">NAD</keyword>
<dbReference type="InterPro" id="IPR013149">
    <property type="entry name" value="ADH-like_C"/>
</dbReference>
<name>A0A7D8V1A0_VANHU</name>
<dbReference type="PANTHER" id="PTHR43161:SF9">
    <property type="entry name" value="SORBITOL DEHYDROGENASE"/>
    <property type="match status" value="1"/>
</dbReference>
<evidence type="ECO:0000313" key="9">
    <source>
        <dbReference type="EMBL" id="TXT13165.1"/>
    </source>
</evidence>
<dbReference type="Pfam" id="PF08240">
    <property type="entry name" value="ADH_N"/>
    <property type="match status" value="1"/>
</dbReference>
<proteinExistence type="inferred from homology"/>
<sequence>MTLKNDNPSFVLHGVHNTQFDERPIPELEGDEVLVAIAKTGICGSDVHYLQHGKIGHFVVEEPMCLGHESAGTIVKLGPKVPADAGVAVGDRVALEPGHGCRTCVQCKGGHYELCPKMTFAATPPFIYGTLCRYFKIPFDYVYKLPENVTFEDGALLEPLTVSVHALYNLGGIRGNDTVLIFGAGPVGLLCMATAKALGARRVIAVDIQKDRLEFAKQYAASDVFLPPPKNEGEDNEAYSERFASALRAELKVPASGPGSIDLVVDATGAPVCIGAGLHALRPSGTFVQVGMGPSTVPIPMFIVVAKQLKIIGSFRYGEGDYQTALSLVERGLVDLKPLVTHRYKFEDALDAFKLTQAGKDADGKAVIKVIIDGPQ</sequence>
<dbReference type="SMART" id="SM00829">
    <property type="entry name" value="PKS_ER"/>
    <property type="match status" value="1"/>
</dbReference>
<keyword evidence="3 7" id="KW-0479">Metal-binding</keyword>
<organism evidence="9 10">
    <name type="scientific">Vanrija humicola</name>
    <name type="common">Yeast</name>
    <name type="synonym">Cryptococcus humicola</name>
    <dbReference type="NCBI Taxonomy" id="5417"/>
    <lineage>
        <taxon>Eukaryota</taxon>
        <taxon>Fungi</taxon>
        <taxon>Dikarya</taxon>
        <taxon>Basidiomycota</taxon>
        <taxon>Agaricomycotina</taxon>
        <taxon>Tremellomycetes</taxon>
        <taxon>Trichosporonales</taxon>
        <taxon>Trichosporonaceae</taxon>
        <taxon>Vanrija</taxon>
    </lineage>
</organism>
<comment type="cofactor">
    <cofactor evidence="1 7">
        <name>Zn(2+)</name>
        <dbReference type="ChEBI" id="CHEBI:29105"/>
    </cofactor>
</comment>
<feature type="domain" description="Enoyl reductase (ER)" evidence="8">
    <location>
        <begin position="14"/>
        <end position="368"/>
    </location>
</feature>
<keyword evidence="4 7" id="KW-0862">Zinc</keyword>
<dbReference type="GO" id="GO:0006062">
    <property type="term" value="P:sorbitol catabolic process"/>
    <property type="evidence" value="ECO:0007669"/>
    <property type="project" value="TreeGrafter"/>
</dbReference>
<dbReference type="Gene3D" id="3.40.50.720">
    <property type="entry name" value="NAD(P)-binding Rossmann-like Domain"/>
    <property type="match status" value="1"/>
</dbReference>
<gene>
    <name evidence="9" type="ORF">VHUM_01566</name>
</gene>
<evidence type="ECO:0000259" key="8">
    <source>
        <dbReference type="SMART" id="SM00829"/>
    </source>
</evidence>
<dbReference type="SUPFAM" id="SSF51735">
    <property type="entry name" value="NAD(P)-binding Rossmann-fold domains"/>
    <property type="match status" value="1"/>
</dbReference>
<dbReference type="GO" id="GO:0003939">
    <property type="term" value="F:L-iditol 2-dehydrogenase (NAD+) activity"/>
    <property type="evidence" value="ECO:0007669"/>
    <property type="project" value="TreeGrafter"/>
</dbReference>
<dbReference type="InterPro" id="IPR011032">
    <property type="entry name" value="GroES-like_sf"/>
</dbReference>
<dbReference type="InterPro" id="IPR045306">
    <property type="entry name" value="SDH-like"/>
</dbReference>
<dbReference type="PANTHER" id="PTHR43161">
    <property type="entry name" value="SORBITOL DEHYDROGENASE"/>
    <property type="match status" value="1"/>
</dbReference>
<dbReference type="AlphaFoldDB" id="A0A7D8V1A0"/>
<evidence type="ECO:0000256" key="6">
    <source>
        <dbReference type="ARBA" id="ARBA00023027"/>
    </source>
</evidence>
<evidence type="ECO:0000256" key="2">
    <source>
        <dbReference type="ARBA" id="ARBA00008072"/>
    </source>
</evidence>
<dbReference type="InterPro" id="IPR036291">
    <property type="entry name" value="NAD(P)-bd_dom_sf"/>
</dbReference>
<dbReference type="OrthoDB" id="2148442at2759"/>
<dbReference type="InterPro" id="IPR013154">
    <property type="entry name" value="ADH-like_N"/>
</dbReference>
<evidence type="ECO:0000256" key="4">
    <source>
        <dbReference type="ARBA" id="ARBA00022833"/>
    </source>
</evidence>
<reference evidence="9 10" key="1">
    <citation type="journal article" date="2019" name="PLoS Genet.">
        <title>Convergent evolution of linked mating-type loci in basidiomycete fungi.</title>
        <authorList>
            <person name="Sun S."/>
            <person name="Coelho M.A."/>
            <person name="Heitman J."/>
            <person name="Nowrousian M."/>
        </authorList>
    </citation>
    <scope>NUCLEOTIDE SEQUENCE [LARGE SCALE GENOMIC DNA]</scope>
    <source>
        <strain evidence="9 10">CBS 4282</strain>
    </source>
</reference>
<evidence type="ECO:0000256" key="5">
    <source>
        <dbReference type="ARBA" id="ARBA00023002"/>
    </source>
</evidence>
<dbReference type="SUPFAM" id="SSF50129">
    <property type="entry name" value="GroES-like"/>
    <property type="match status" value="1"/>
</dbReference>
<dbReference type="CDD" id="cd05285">
    <property type="entry name" value="sorbitol_DH"/>
    <property type="match status" value="1"/>
</dbReference>
<evidence type="ECO:0000313" key="10">
    <source>
        <dbReference type="Proteomes" id="UP000473826"/>
    </source>
</evidence>
<dbReference type="InterPro" id="IPR002328">
    <property type="entry name" value="ADH_Zn_CS"/>
</dbReference>
<keyword evidence="10" id="KW-1185">Reference proteome</keyword>
<protein>
    <recommendedName>
        <fullName evidence="8">Enoyl reductase (ER) domain-containing protein</fullName>
    </recommendedName>
</protein>
<accession>A0A7D8V1A0</accession>
<dbReference type="FunFam" id="3.40.50.720:FF:000068">
    <property type="entry name" value="Sorbitol dehydrogenase"/>
    <property type="match status" value="1"/>
</dbReference>
<dbReference type="PROSITE" id="PS00059">
    <property type="entry name" value="ADH_ZINC"/>
    <property type="match status" value="1"/>
</dbReference>
<dbReference type="InterPro" id="IPR020843">
    <property type="entry name" value="ER"/>
</dbReference>
<dbReference type="Proteomes" id="UP000473826">
    <property type="component" value="Unassembled WGS sequence"/>
</dbReference>
<evidence type="ECO:0000256" key="3">
    <source>
        <dbReference type="ARBA" id="ARBA00022723"/>
    </source>
</evidence>
<keyword evidence="5" id="KW-0560">Oxidoreductase</keyword>
<evidence type="ECO:0000256" key="7">
    <source>
        <dbReference type="RuleBase" id="RU361277"/>
    </source>
</evidence>
<dbReference type="Gene3D" id="3.90.180.10">
    <property type="entry name" value="Medium-chain alcohol dehydrogenases, catalytic domain"/>
    <property type="match status" value="1"/>
</dbReference>
<dbReference type="EMBL" id="QKWK01000003">
    <property type="protein sequence ID" value="TXT13165.1"/>
    <property type="molecule type" value="Genomic_DNA"/>
</dbReference>
<dbReference type="Pfam" id="PF00107">
    <property type="entry name" value="ADH_zinc_N"/>
    <property type="match status" value="1"/>
</dbReference>